<dbReference type="RefSeq" id="WP_191876454.1">
    <property type="nucleotide sequence ID" value="NZ_BMTD01000014.1"/>
</dbReference>
<dbReference type="EMBL" id="BMTD01000014">
    <property type="protein sequence ID" value="GGV11712.1"/>
    <property type="molecule type" value="Genomic_DNA"/>
</dbReference>
<keyword evidence="1" id="KW-0808">Transferase</keyword>
<evidence type="ECO:0000313" key="6">
    <source>
        <dbReference type="EMBL" id="GGV11712.1"/>
    </source>
</evidence>
<dbReference type="InterPro" id="IPR011009">
    <property type="entry name" value="Kinase-like_dom_sf"/>
</dbReference>
<proteinExistence type="predicted"/>
<feature type="compositionally biased region" description="Gly residues" evidence="5">
    <location>
        <begin position="1"/>
        <end position="10"/>
    </location>
</feature>
<dbReference type="GO" id="GO:0005524">
    <property type="term" value="F:ATP binding"/>
    <property type="evidence" value="ECO:0007669"/>
    <property type="project" value="UniProtKB-KW"/>
</dbReference>
<evidence type="ECO:0000256" key="2">
    <source>
        <dbReference type="ARBA" id="ARBA00022741"/>
    </source>
</evidence>
<dbReference type="Proteomes" id="UP000618795">
    <property type="component" value="Unassembled WGS sequence"/>
</dbReference>
<reference evidence="6" key="2">
    <citation type="submission" date="2020-09" db="EMBL/GenBank/DDBJ databases">
        <authorList>
            <person name="Sun Q."/>
            <person name="Ohkuma M."/>
        </authorList>
    </citation>
    <scope>NUCLEOTIDE SEQUENCE</scope>
    <source>
        <strain evidence="6">JCM 4369</strain>
    </source>
</reference>
<gene>
    <name evidence="6" type="ORF">GCM10010260_58100</name>
</gene>
<dbReference type="SUPFAM" id="SSF56112">
    <property type="entry name" value="Protein kinase-like (PK-like)"/>
    <property type="match status" value="1"/>
</dbReference>
<name>A0A918IGP2_9ACTN</name>
<keyword evidence="7" id="KW-1185">Reference proteome</keyword>
<dbReference type="PANTHER" id="PTHR43289">
    <property type="entry name" value="MITOGEN-ACTIVATED PROTEIN KINASE KINASE KINASE 20-RELATED"/>
    <property type="match status" value="1"/>
</dbReference>
<evidence type="ECO:0000313" key="7">
    <source>
        <dbReference type="Proteomes" id="UP000618795"/>
    </source>
</evidence>
<evidence type="ECO:0000256" key="3">
    <source>
        <dbReference type="ARBA" id="ARBA00022777"/>
    </source>
</evidence>
<feature type="region of interest" description="Disordered" evidence="5">
    <location>
        <begin position="182"/>
        <end position="205"/>
    </location>
</feature>
<feature type="region of interest" description="Disordered" evidence="5">
    <location>
        <begin position="1"/>
        <end position="22"/>
    </location>
</feature>
<dbReference type="PANTHER" id="PTHR43289:SF34">
    <property type="entry name" value="SERINE_THREONINE-PROTEIN KINASE YBDM-RELATED"/>
    <property type="match status" value="1"/>
</dbReference>
<accession>A0A918IGP2</accession>
<reference evidence="6" key="1">
    <citation type="journal article" date="2014" name="Int. J. Syst. Evol. Microbiol.">
        <title>Complete genome sequence of Corynebacterium casei LMG S-19264T (=DSM 44701T), isolated from a smear-ripened cheese.</title>
        <authorList>
            <consortium name="US DOE Joint Genome Institute (JGI-PGF)"/>
            <person name="Walter F."/>
            <person name="Albersmeier A."/>
            <person name="Kalinowski J."/>
            <person name="Ruckert C."/>
        </authorList>
    </citation>
    <scope>NUCLEOTIDE SEQUENCE</scope>
    <source>
        <strain evidence="6">JCM 4369</strain>
    </source>
</reference>
<protein>
    <recommendedName>
        <fullName evidence="8">Serine/threonine protein kinase</fullName>
    </recommendedName>
</protein>
<dbReference type="Gene3D" id="1.10.510.10">
    <property type="entry name" value="Transferase(Phosphotransferase) domain 1"/>
    <property type="match status" value="1"/>
</dbReference>
<keyword evidence="4" id="KW-0067">ATP-binding</keyword>
<comment type="caution">
    <text evidence="6">The sequence shown here is derived from an EMBL/GenBank/DDBJ whole genome shotgun (WGS) entry which is preliminary data.</text>
</comment>
<keyword evidence="3" id="KW-0418">Kinase</keyword>
<dbReference type="AlphaFoldDB" id="A0A918IGP2"/>
<evidence type="ECO:0008006" key="8">
    <source>
        <dbReference type="Google" id="ProtNLM"/>
    </source>
</evidence>
<evidence type="ECO:0000256" key="5">
    <source>
        <dbReference type="SAM" id="MobiDB-lite"/>
    </source>
</evidence>
<dbReference type="GO" id="GO:0004674">
    <property type="term" value="F:protein serine/threonine kinase activity"/>
    <property type="evidence" value="ECO:0007669"/>
    <property type="project" value="TreeGrafter"/>
</dbReference>
<evidence type="ECO:0000256" key="4">
    <source>
        <dbReference type="ARBA" id="ARBA00022840"/>
    </source>
</evidence>
<evidence type="ECO:0000256" key="1">
    <source>
        <dbReference type="ARBA" id="ARBA00022679"/>
    </source>
</evidence>
<feature type="compositionally biased region" description="Low complexity" evidence="5">
    <location>
        <begin position="11"/>
        <end position="20"/>
    </location>
</feature>
<organism evidence="6 7">
    <name type="scientific">Streptomyces filipinensis</name>
    <dbReference type="NCBI Taxonomy" id="66887"/>
    <lineage>
        <taxon>Bacteria</taxon>
        <taxon>Bacillati</taxon>
        <taxon>Actinomycetota</taxon>
        <taxon>Actinomycetes</taxon>
        <taxon>Kitasatosporales</taxon>
        <taxon>Streptomycetaceae</taxon>
        <taxon>Streptomyces</taxon>
    </lineage>
</organism>
<sequence>MQVTGGGTGVAAGEEPGAAAKARRRVGPYTLITALDDPRTGLPVPERRHIARSADGRHTVLLSLPRPGADAGRFLAEADGSRYLLGPCAAPATALAGPGEPAWYSWPYQPVLPLPTALAVHGGPLPERTVRALGVALAETLAVLHGQGLAFAGVSPAAVLLAADRPRLSCFGAVRAAAPDGTPRSGLPGLEAGSLPPEQASGGRPRPLGDVYALGATLAYAATGHTTPERDELPAAFRTVVARCLSRDPSTRPQLAELIDALSIGAGTDAGAGADNRAATLLTPGWLPGRVIAALAHQSAAVLTAEIPVEAPPAPSADPGTSPVSRPHPN</sequence>
<feature type="region of interest" description="Disordered" evidence="5">
    <location>
        <begin position="310"/>
        <end position="330"/>
    </location>
</feature>
<keyword evidence="2" id="KW-0547">Nucleotide-binding</keyword>